<gene>
    <name evidence="4" type="ORF">LWC34_36575</name>
</gene>
<evidence type="ECO:0000259" key="3">
    <source>
        <dbReference type="PROSITE" id="PS51186"/>
    </source>
</evidence>
<evidence type="ECO:0000313" key="5">
    <source>
        <dbReference type="Proteomes" id="UP001521150"/>
    </source>
</evidence>
<dbReference type="Gene3D" id="3.40.630.30">
    <property type="match status" value="1"/>
</dbReference>
<reference evidence="4 5" key="1">
    <citation type="submission" date="2021-12" db="EMBL/GenBank/DDBJ databases">
        <title>Genome sequence of Kibdelosporangium philippinense ATCC 49844.</title>
        <authorList>
            <person name="Fedorov E.A."/>
            <person name="Omeragic M."/>
            <person name="Shalygina K.F."/>
            <person name="Maclea K.S."/>
        </authorList>
    </citation>
    <scope>NUCLEOTIDE SEQUENCE [LARGE SCALE GENOMIC DNA]</scope>
    <source>
        <strain evidence="4 5">ATCC 49844</strain>
    </source>
</reference>
<dbReference type="InterPro" id="IPR050832">
    <property type="entry name" value="Bact_Acetyltransf"/>
</dbReference>
<sequence length="272" mass="29068">MEVRAYDTTAEFRAVAQPLLDADPIKNTVLNTAVGKDWPDALLLTLHDNGILVGAVVQTPPYPLLVTAVPVEAAEFAAKAVHDRQPVLSGATGPVDQVEAFVAAWTKITGKEAILSGSRRQFQLDKLQPPTTKGEARQATQDDLPLLIDWNARFMAETLPAEVKKPPAKDLAVDRLSPSGATVLWVVDGTPVAMAGATGPIKGTARVSPVYTASEHRGNGYGSAATAAISQWALDQGAKNVLLFTDLSNPTTNRIYPAIGYRPLEDSAEYRF</sequence>
<dbReference type="EC" id="2.3.1.-" evidence="4"/>
<dbReference type="PROSITE" id="PS51186">
    <property type="entry name" value="GNAT"/>
    <property type="match status" value="1"/>
</dbReference>
<dbReference type="Proteomes" id="UP001521150">
    <property type="component" value="Unassembled WGS sequence"/>
</dbReference>
<dbReference type="GO" id="GO:0016746">
    <property type="term" value="F:acyltransferase activity"/>
    <property type="evidence" value="ECO:0007669"/>
    <property type="project" value="UniProtKB-KW"/>
</dbReference>
<evidence type="ECO:0000256" key="2">
    <source>
        <dbReference type="ARBA" id="ARBA00023315"/>
    </source>
</evidence>
<name>A0ABS8ZNS6_9PSEU</name>
<keyword evidence="5" id="KW-1185">Reference proteome</keyword>
<dbReference type="InterPro" id="IPR016181">
    <property type="entry name" value="Acyl_CoA_acyltransferase"/>
</dbReference>
<evidence type="ECO:0000256" key="1">
    <source>
        <dbReference type="ARBA" id="ARBA00022679"/>
    </source>
</evidence>
<keyword evidence="2 4" id="KW-0012">Acyltransferase</keyword>
<proteinExistence type="predicted"/>
<dbReference type="PANTHER" id="PTHR43877">
    <property type="entry name" value="AMINOALKYLPHOSPHONATE N-ACETYLTRANSFERASE-RELATED-RELATED"/>
    <property type="match status" value="1"/>
</dbReference>
<dbReference type="EMBL" id="JAJVCN010000003">
    <property type="protein sequence ID" value="MCE7008291.1"/>
    <property type="molecule type" value="Genomic_DNA"/>
</dbReference>
<evidence type="ECO:0000313" key="4">
    <source>
        <dbReference type="EMBL" id="MCE7008291.1"/>
    </source>
</evidence>
<keyword evidence="1 4" id="KW-0808">Transferase</keyword>
<dbReference type="RefSeq" id="WP_233729807.1">
    <property type="nucleotide sequence ID" value="NZ_JAJVCN010000003.1"/>
</dbReference>
<dbReference type="Pfam" id="PF00583">
    <property type="entry name" value="Acetyltransf_1"/>
    <property type="match status" value="1"/>
</dbReference>
<dbReference type="SUPFAM" id="SSF55729">
    <property type="entry name" value="Acyl-CoA N-acyltransferases (Nat)"/>
    <property type="match status" value="1"/>
</dbReference>
<dbReference type="CDD" id="cd04301">
    <property type="entry name" value="NAT_SF"/>
    <property type="match status" value="1"/>
</dbReference>
<accession>A0ABS8ZNS6</accession>
<protein>
    <submittedName>
        <fullName evidence="4">GNAT family N-acetyltransferase</fullName>
        <ecNumber evidence="4">2.3.1.-</ecNumber>
    </submittedName>
</protein>
<organism evidence="4 5">
    <name type="scientific">Kibdelosporangium philippinense</name>
    <dbReference type="NCBI Taxonomy" id="211113"/>
    <lineage>
        <taxon>Bacteria</taxon>
        <taxon>Bacillati</taxon>
        <taxon>Actinomycetota</taxon>
        <taxon>Actinomycetes</taxon>
        <taxon>Pseudonocardiales</taxon>
        <taxon>Pseudonocardiaceae</taxon>
        <taxon>Kibdelosporangium</taxon>
    </lineage>
</organism>
<dbReference type="InterPro" id="IPR000182">
    <property type="entry name" value="GNAT_dom"/>
</dbReference>
<dbReference type="PANTHER" id="PTHR43877:SF2">
    <property type="entry name" value="AMINOALKYLPHOSPHONATE N-ACETYLTRANSFERASE-RELATED"/>
    <property type="match status" value="1"/>
</dbReference>
<comment type="caution">
    <text evidence="4">The sequence shown here is derived from an EMBL/GenBank/DDBJ whole genome shotgun (WGS) entry which is preliminary data.</text>
</comment>
<feature type="domain" description="N-acetyltransferase" evidence="3">
    <location>
        <begin position="134"/>
        <end position="272"/>
    </location>
</feature>